<dbReference type="InterPro" id="IPR007730">
    <property type="entry name" value="SPOR-like_dom"/>
</dbReference>
<dbReference type="Gene3D" id="3.30.70.1070">
    <property type="entry name" value="Sporulation related repeat"/>
    <property type="match status" value="1"/>
</dbReference>
<feature type="signal peptide" evidence="1">
    <location>
        <begin position="1"/>
        <end position="29"/>
    </location>
</feature>
<evidence type="ECO:0000313" key="4">
    <source>
        <dbReference type="EMBL" id="MCG4564958.1"/>
    </source>
</evidence>
<dbReference type="GO" id="GO:0042834">
    <property type="term" value="F:peptidoglycan binding"/>
    <property type="evidence" value="ECO:0007669"/>
    <property type="project" value="InterPro"/>
</dbReference>
<dbReference type="Pfam" id="PF00395">
    <property type="entry name" value="SLH"/>
    <property type="match status" value="3"/>
</dbReference>
<evidence type="ECO:0000313" key="5">
    <source>
        <dbReference type="Proteomes" id="UP001108123"/>
    </source>
</evidence>
<dbReference type="InterPro" id="IPR051465">
    <property type="entry name" value="Cell_Envelope_Struct_Comp"/>
</dbReference>
<dbReference type="PANTHER" id="PTHR43308:SF5">
    <property type="entry name" value="S-LAYER PROTEIN _ PEPTIDOGLYCAN ENDO-BETA-N-ACETYLGLUCOSAMINIDASE"/>
    <property type="match status" value="1"/>
</dbReference>
<dbReference type="GO" id="GO:0004040">
    <property type="term" value="F:amidase activity"/>
    <property type="evidence" value="ECO:0007669"/>
    <property type="project" value="InterPro"/>
</dbReference>
<dbReference type="Proteomes" id="UP001108123">
    <property type="component" value="Unassembled WGS sequence"/>
</dbReference>
<keyword evidence="1" id="KW-0732">Signal</keyword>
<sequence>MEKARVYKKFAMFLALVFLILPFSSKSHAIENHWANEAINYVRNKGIMVGNGNGDFNPDNEITRAEVMTTLNNARGYKEKAEINFKDVKEGSWYYEEVQKAVGAGYISGCGNDMMKPEDRITRQEVAQMVAKAYGLSRNESNPIEFIDESAIANWARESVRLVSENRVMIGDNEGKFNPTNRITRAEVAQIIYNIDSSPVDEPVEKVQKQWMVQSGAYGNKDNALIHVNDLINAGFNDAFILQNPDNNSYLVIVGKFSTKDKAEVLLNDVKSKGFDAFIKEIEVKEEEVKPEVKTPIISKTRTTVGQAQAWARNNGAHERFINVAPIYWEYGELTGINPEVLYCQAAKETGFGKYGGAVKPEMNNWAGIKVAYPSGDRTEDHETFATPDDGVRAHFNHMGIYCGVDPVGEPHPRWYITSTVGWKGQVQFVEDLGGKWAPNPDYGASIMRDYVTKLYNTEVK</sequence>
<feature type="domain" description="SPOR" evidence="3">
    <location>
        <begin position="205"/>
        <end position="282"/>
    </location>
</feature>
<dbReference type="Pfam" id="PF05036">
    <property type="entry name" value="SPOR"/>
    <property type="match status" value="1"/>
</dbReference>
<dbReference type="EMBL" id="JAKNID010000016">
    <property type="protein sequence ID" value="MCG4564958.1"/>
    <property type="molecule type" value="Genomic_DNA"/>
</dbReference>
<evidence type="ECO:0000259" key="3">
    <source>
        <dbReference type="PROSITE" id="PS51724"/>
    </source>
</evidence>
<accession>A0A9Q4ABP2</accession>
<protein>
    <submittedName>
        <fullName evidence="4">S-layer homology domain-containing protein</fullName>
    </submittedName>
</protein>
<dbReference type="PANTHER" id="PTHR43308">
    <property type="entry name" value="OUTER MEMBRANE PROTEIN ALPHA-RELATED"/>
    <property type="match status" value="1"/>
</dbReference>
<keyword evidence="5" id="KW-1185">Reference proteome</keyword>
<evidence type="ECO:0000256" key="1">
    <source>
        <dbReference type="SAM" id="SignalP"/>
    </source>
</evidence>
<dbReference type="SUPFAM" id="SSF110997">
    <property type="entry name" value="Sporulation related repeat"/>
    <property type="match status" value="1"/>
</dbReference>
<dbReference type="Gene3D" id="1.10.530.10">
    <property type="match status" value="1"/>
</dbReference>
<name>A0A9Q4ABP2_9FIRM</name>
<dbReference type="AlphaFoldDB" id="A0A9Q4ABP2"/>
<proteinExistence type="predicted"/>
<dbReference type="Pfam" id="PF01832">
    <property type="entry name" value="Glucosaminidase"/>
    <property type="match status" value="1"/>
</dbReference>
<evidence type="ECO:0000259" key="2">
    <source>
        <dbReference type="PROSITE" id="PS51272"/>
    </source>
</evidence>
<feature type="domain" description="SLH" evidence="2">
    <location>
        <begin position="22"/>
        <end position="80"/>
    </location>
</feature>
<dbReference type="InterPro" id="IPR001119">
    <property type="entry name" value="SLH_dom"/>
</dbReference>
<dbReference type="PROSITE" id="PS51724">
    <property type="entry name" value="SPOR"/>
    <property type="match status" value="1"/>
</dbReference>
<dbReference type="RefSeq" id="WP_226807808.1">
    <property type="nucleotide sequence ID" value="NZ_JAJBNW010000016.1"/>
</dbReference>
<feature type="domain" description="SLH" evidence="2">
    <location>
        <begin position="81"/>
        <end position="144"/>
    </location>
</feature>
<gene>
    <name evidence="4" type="ORF">L0P62_05790</name>
</gene>
<dbReference type="InterPro" id="IPR036680">
    <property type="entry name" value="SPOR-like_sf"/>
</dbReference>
<dbReference type="InterPro" id="IPR002901">
    <property type="entry name" value="MGlyc_endo_b_GlcNAc-like_dom"/>
</dbReference>
<comment type="caution">
    <text evidence="4">The sequence shown here is derived from an EMBL/GenBank/DDBJ whole genome shotgun (WGS) entry which is preliminary data.</text>
</comment>
<feature type="chain" id="PRO_5040354062" evidence="1">
    <location>
        <begin position="30"/>
        <end position="461"/>
    </location>
</feature>
<feature type="domain" description="SLH" evidence="2">
    <location>
        <begin position="145"/>
        <end position="206"/>
    </location>
</feature>
<reference evidence="4" key="1">
    <citation type="submission" date="2022-01" db="EMBL/GenBank/DDBJ databases">
        <title>Collection of gut derived symbiotic bacterial strains cultured from healthy donors.</title>
        <authorList>
            <person name="Lin H."/>
            <person name="Kohout C."/>
            <person name="Waligurski E."/>
            <person name="Pamer E.G."/>
        </authorList>
    </citation>
    <scope>NUCLEOTIDE SEQUENCE</scope>
    <source>
        <strain evidence="4">MSK.14.39</strain>
    </source>
</reference>
<dbReference type="PROSITE" id="PS51272">
    <property type="entry name" value="SLH"/>
    <property type="match status" value="3"/>
</dbReference>
<organism evidence="4 5">
    <name type="scientific">Anaerosalibacter bizertensis</name>
    <dbReference type="NCBI Taxonomy" id="932217"/>
    <lineage>
        <taxon>Bacteria</taxon>
        <taxon>Bacillati</taxon>
        <taxon>Bacillota</taxon>
        <taxon>Tissierellia</taxon>
        <taxon>Tissierellales</taxon>
        <taxon>Sporanaerobacteraceae</taxon>
        <taxon>Anaerosalibacter</taxon>
    </lineage>
</organism>